<feature type="region of interest" description="Disordered" evidence="1">
    <location>
        <begin position="336"/>
        <end position="401"/>
    </location>
</feature>
<dbReference type="AlphaFoldDB" id="A0A2G5VS07"/>
<protein>
    <recommendedName>
        <fullName evidence="2">F-box domain-containing protein</fullName>
    </recommendedName>
</protein>
<dbReference type="OrthoDB" id="5910645at2759"/>
<feature type="domain" description="F-box" evidence="2">
    <location>
        <begin position="12"/>
        <end position="60"/>
    </location>
</feature>
<feature type="compositionally biased region" description="Acidic residues" evidence="1">
    <location>
        <begin position="363"/>
        <end position="401"/>
    </location>
</feature>
<evidence type="ECO:0000256" key="1">
    <source>
        <dbReference type="SAM" id="MobiDB-lite"/>
    </source>
</evidence>
<name>A0A2G5VS07_9PELO</name>
<dbReference type="PROSITE" id="PS50181">
    <property type="entry name" value="FBOX"/>
    <property type="match status" value="1"/>
</dbReference>
<feature type="compositionally biased region" description="Basic and acidic residues" evidence="1">
    <location>
        <begin position="347"/>
        <end position="362"/>
    </location>
</feature>
<dbReference type="InterPro" id="IPR001810">
    <property type="entry name" value="F-box_dom"/>
</dbReference>
<accession>A0A2G5VS07</accession>
<sequence length="401" mass="47021">MLISYKNYFQMPIALLKFPYDLLGEVFKQCNPIELYCLSKCSKRTRNSVKSGGKINWKISYWSSEKIMICGNGLDYVFKATEKQEDYFKIESYQGYKSMQIPMEGVVEMFFYLLDTLRICIVQTLGLQFDKHFDNFSKVAKVLMERNLEIERLSIGFIDDVQDLANFMPLISQMRITKEFAFAPMFPADFHYQLINYPRYIHIIYACRFDTNQLLNCTCSRIKLRNSTLSNQDLNIFFRQWKTAGTFPNLQWLEIDSKKIDNQFAILDMVPPITRVENPQKQVSIRFGDGQNDEVMIFDAVRVYKDDGTEAWLKVKLGDVPELEFLVCNPDNTKVEEIEWSDDDDDHGGVRVPIEEYENRAWDDEEIDGEDSDEEESDEEESDEEESDDDETDYEESSDEN</sequence>
<evidence type="ECO:0000259" key="2">
    <source>
        <dbReference type="PROSITE" id="PS50181"/>
    </source>
</evidence>
<comment type="caution">
    <text evidence="3">The sequence shown here is derived from an EMBL/GenBank/DDBJ whole genome shotgun (WGS) entry which is preliminary data.</text>
</comment>
<keyword evidence="4" id="KW-1185">Reference proteome</keyword>
<dbReference type="Pfam" id="PF07735">
    <property type="entry name" value="FBA_2"/>
    <property type="match status" value="1"/>
</dbReference>
<evidence type="ECO:0000313" key="3">
    <source>
        <dbReference type="EMBL" id="PIC54461.1"/>
    </source>
</evidence>
<dbReference type="Proteomes" id="UP000230233">
    <property type="component" value="Chromosome I"/>
</dbReference>
<evidence type="ECO:0000313" key="4">
    <source>
        <dbReference type="Proteomes" id="UP000230233"/>
    </source>
</evidence>
<dbReference type="EMBL" id="PDUG01000001">
    <property type="protein sequence ID" value="PIC54461.1"/>
    <property type="molecule type" value="Genomic_DNA"/>
</dbReference>
<proteinExistence type="predicted"/>
<dbReference type="PANTHER" id="PTHR21503:SF52">
    <property type="entry name" value="F-BOX DOMAIN-CONTAINING PROTEIN"/>
    <property type="match status" value="1"/>
</dbReference>
<reference evidence="4" key="1">
    <citation type="submission" date="2017-10" db="EMBL/GenBank/DDBJ databases">
        <title>Rapid genome shrinkage in a self-fertile nematode reveals novel sperm competition proteins.</title>
        <authorList>
            <person name="Yin D."/>
            <person name="Schwarz E.M."/>
            <person name="Thomas C.G."/>
            <person name="Felde R.L."/>
            <person name="Korf I.F."/>
            <person name="Cutter A.D."/>
            <person name="Schartner C.M."/>
            <person name="Ralston E.J."/>
            <person name="Meyer B.J."/>
            <person name="Haag E.S."/>
        </authorList>
    </citation>
    <scope>NUCLEOTIDE SEQUENCE [LARGE SCALE GENOMIC DNA]</scope>
    <source>
        <strain evidence="4">JU1422</strain>
    </source>
</reference>
<dbReference type="InterPro" id="IPR012885">
    <property type="entry name" value="F-box_Sdz-33"/>
</dbReference>
<organism evidence="3 4">
    <name type="scientific">Caenorhabditis nigoni</name>
    <dbReference type="NCBI Taxonomy" id="1611254"/>
    <lineage>
        <taxon>Eukaryota</taxon>
        <taxon>Metazoa</taxon>
        <taxon>Ecdysozoa</taxon>
        <taxon>Nematoda</taxon>
        <taxon>Chromadorea</taxon>
        <taxon>Rhabditida</taxon>
        <taxon>Rhabditina</taxon>
        <taxon>Rhabditomorpha</taxon>
        <taxon>Rhabditoidea</taxon>
        <taxon>Rhabditidae</taxon>
        <taxon>Peloderinae</taxon>
        <taxon>Caenorhabditis</taxon>
    </lineage>
</organism>
<dbReference type="Pfam" id="PF00646">
    <property type="entry name" value="F-box"/>
    <property type="match status" value="1"/>
</dbReference>
<dbReference type="PANTHER" id="PTHR21503">
    <property type="entry name" value="F-BOX-CONTAINING HYPOTHETICAL PROTEIN C.ELEGANS"/>
    <property type="match status" value="1"/>
</dbReference>
<gene>
    <name evidence="3" type="primary">Cnig_chr_I.g3705</name>
    <name evidence="3" type="ORF">B9Z55_003705</name>
</gene>